<feature type="transmembrane region" description="Helical" evidence="1">
    <location>
        <begin position="143"/>
        <end position="166"/>
    </location>
</feature>
<sequence>MSQSHQRQSTDSALLSPLFWQVAGIMALAIRLVSGWTYWGGASRRLIYATAKLDPTSHAYLANKLVHAAPGMALDLSGFMYWLLNHSTLLHVAIIFFTLVELVVGVGLIIGFATRLMSIIGLGLACTLMIIFGWMGTTCLDEWTMAALGFATSAVTLLTGGGRYAVDQLFQGAIERKNILWARWLTSGPLPLSTPQVIKFSTIMGIVSILFTVGFYGYNFGALVTPLGKRIDNAHHTVALSQATIQGNLLKVHSYITTGPDTQGAYIAQVSLSQDGHVLATYPASSLKDKTIVTIHNQFAPWSTCKAMAYAVRCQLGSKATWSFKLPDGLAFNNTQPLTLQMSNVEGKAFKMTIQP</sequence>
<feature type="domain" description="TQO small subunit DoxD" evidence="2">
    <location>
        <begin position="28"/>
        <end position="192"/>
    </location>
</feature>
<feature type="transmembrane region" description="Helical" evidence="1">
    <location>
        <begin position="119"/>
        <end position="137"/>
    </location>
</feature>
<dbReference type="Pfam" id="PF04173">
    <property type="entry name" value="DoxD"/>
    <property type="match status" value="1"/>
</dbReference>
<feature type="transmembrane region" description="Helical" evidence="1">
    <location>
        <begin position="18"/>
        <end position="39"/>
    </location>
</feature>
<gene>
    <name evidence="3" type="ORF">ABUE30_06565</name>
</gene>
<organism evidence="3 4">
    <name type="scientific">Celerinatantimonas yamalensis</name>
    <dbReference type="NCBI Taxonomy" id="559956"/>
    <lineage>
        <taxon>Bacteria</taxon>
        <taxon>Pseudomonadati</taxon>
        <taxon>Pseudomonadota</taxon>
        <taxon>Gammaproteobacteria</taxon>
        <taxon>Celerinatantimonadaceae</taxon>
        <taxon>Celerinatantimonas</taxon>
    </lineage>
</organism>
<dbReference type="RefSeq" id="WP_408622913.1">
    <property type="nucleotide sequence ID" value="NZ_JBEQCT010000002.1"/>
</dbReference>
<evidence type="ECO:0000313" key="3">
    <source>
        <dbReference type="EMBL" id="MFM2484728.1"/>
    </source>
</evidence>
<dbReference type="Proteomes" id="UP001629953">
    <property type="component" value="Unassembled WGS sequence"/>
</dbReference>
<evidence type="ECO:0000313" key="4">
    <source>
        <dbReference type="Proteomes" id="UP001629953"/>
    </source>
</evidence>
<dbReference type="EMBL" id="JBEQCT010000002">
    <property type="protein sequence ID" value="MFM2484728.1"/>
    <property type="molecule type" value="Genomic_DNA"/>
</dbReference>
<accession>A0ABW9G6Q5</accession>
<keyword evidence="1" id="KW-0812">Transmembrane</keyword>
<name>A0ABW9G6Q5_9GAMM</name>
<feature type="transmembrane region" description="Helical" evidence="1">
    <location>
        <begin position="197"/>
        <end position="218"/>
    </location>
</feature>
<comment type="caution">
    <text evidence="3">The sequence shown here is derived from an EMBL/GenBank/DDBJ whole genome shotgun (WGS) entry which is preliminary data.</text>
</comment>
<dbReference type="InterPro" id="IPR007301">
    <property type="entry name" value="DoxD"/>
</dbReference>
<evidence type="ECO:0000259" key="2">
    <source>
        <dbReference type="Pfam" id="PF04173"/>
    </source>
</evidence>
<proteinExistence type="predicted"/>
<reference evidence="3 4" key="1">
    <citation type="journal article" date="2013" name="Int. J. Syst. Evol. Microbiol.">
        <title>Celerinatantimonas yamalensis sp. nov., a cold-adapted diazotrophic bacterium from a cold permafrost brine.</title>
        <authorList>
            <person name="Shcherbakova V."/>
            <person name="Chuvilskaya N."/>
            <person name="Rivkina E."/>
            <person name="Demidov N."/>
            <person name="Uchaeva V."/>
            <person name="Suetin S."/>
            <person name="Suzina N."/>
            <person name="Gilichinsky D."/>
        </authorList>
    </citation>
    <scope>NUCLEOTIDE SEQUENCE [LARGE SCALE GENOMIC DNA]</scope>
    <source>
        <strain evidence="3 4">C7</strain>
    </source>
</reference>
<protein>
    <submittedName>
        <fullName evidence="3">TQO small subunit DoxD</fullName>
    </submittedName>
</protein>
<keyword evidence="1" id="KW-0472">Membrane</keyword>
<keyword evidence="4" id="KW-1185">Reference proteome</keyword>
<feature type="transmembrane region" description="Helical" evidence="1">
    <location>
        <begin position="89"/>
        <end position="112"/>
    </location>
</feature>
<keyword evidence="1" id="KW-1133">Transmembrane helix</keyword>
<evidence type="ECO:0000256" key="1">
    <source>
        <dbReference type="SAM" id="Phobius"/>
    </source>
</evidence>